<proteinExistence type="predicted"/>
<keyword evidence="3" id="KW-1185">Reference proteome</keyword>
<evidence type="ECO:0000313" key="3">
    <source>
        <dbReference type="Proteomes" id="UP001500943"/>
    </source>
</evidence>
<evidence type="ECO:0000313" key="2">
    <source>
        <dbReference type="EMBL" id="GAA1205438.1"/>
    </source>
</evidence>
<protein>
    <recommendedName>
        <fullName evidence="4">DUF4190 domain-containing protein</fullName>
    </recommendedName>
</protein>
<reference evidence="2 3" key="1">
    <citation type="journal article" date="2019" name="Int. J. Syst. Evol. Microbiol.">
        <title>The Global Catalogue of Microorganisms (GCM) 10K type strain sequencing project: providing services to taxonomists for standard genome sequencing and annotation.</title>
        <authorList>
            <consortium name="The Broad Institute Genomics Platform"/>
            <consortium name="The Broad Institute Genome Sequencing Center for Infectious Disease"/>
            <person name="Wu L."/>
            <person name="Ma J."/>
        </authorList>
    </citation>
    <scope>NUCLEOTIDE SEQUENCE [LARGE SCALE GENOMIC DNA]</scope>
    <source>
        <strain evidence="2 3">JCM 12762</strain>
    </source>
</reference>
<sequence length="72" mass="7448">MSLGIASFFFAQSVVVPLAAVVLGVFGLRDEPAGRSFSIWGIVLASVATFGWVVVVVAGALISLPFLFFAAS</sequence>
<keyword evidence="1" id="KW-0812">Transmembrane</keyword>
<comment type="caution">
    <text evidence="2">The sequence shown here is derived from an EMBL/GenBank/DDBJ whole genome shotgun (WGS) entry which is preliminary data.</text>
</comment>
<evidence type="ECO:0008006" key="4">
    <source>
        <dbReference type="Google" id="ProtNLM"/>
    </source>
</evidence>
<organism evidence="2 3">
    <name type="scientific">Rhodoglobus aureus</name>
    <dbReference type="NCBI Taxonomy" id="191497"/>
    <lineage>
        <taxon>Bacteria</taxon>
        <taxon>Bacillati</taxon>
        <taxon>Actinomycetota</taxon>
        <taxon>Actinomycetes</taxon>
        <taxon>Micrococcales</taxon>
        <taxon>Microbacteriaceae</taxon>
        <taxon>Rhodoglobus</taxon>
    </lineage>
</organism>
<feature type="transmembrane region" description="Helical" evidence="1">
    <location>
        <begin position="6"/>
        <end position="28"/>
    </location>
</feature>
<dbReference type="Proteomes" id="UP001500943">
    <property type="component" value="Unassembled WGS sequence"/>
</dbReference>
<keyword evidence="1" id="KW-1133">Transmembrane helix</keyword>
<dbReference type="EMBL" id="BAAAKW010000001">
    <property type="protein sequence ID" value="GAA1205438.1"/>
    <property type="molecule type" value="Genomic_DNA"/>
</dbReference>
<feature type="transmembrane region" description="Helical" evidence="1">
    <location>
        <begin position="40"/>
        <end position="71"/>
    </location>
</feature>
<evidence type="ECO:0000256" key="1">
    <source>
        <dbReference type="SAM" id="Phobius"/>
    </source>
</evidence>
<name>A0ABN1VEF0_9MICO</name>
<keyword evidence="1" id="KW-0472">Membrane</keyword>
<accession>A0ABN1VEF0</accession>
<gene>
    <name evidence="2" type="ORF">GCM10009655_00560</name>
</gene>